<comment type="caution">
    <text evidence="2">The sequence shown here is derived from an EMBL/GenBank/DDBJ whole genome shotgun (WGS) entry which is preliminary data.</text>
</comment>
<protein>
    <submittedName>
        <fullName evidence="2">Uncharacterized protein</fullName>
    </submittedName>
</protein>
<feature type="transmembrane region" description="Helical" evidence="1">
    <location>
        <begin position="133"/>
        <end position="154"/>
    </location>
</feature>
<sequence>MSDAQTDDKTVDTEWVEFEYEPPSIATATIFGGSLVAIAALALSTLYMALGAGAGAAVVVAGVVKGRQKVVTLGSGVLFVALVGAGLSGSSPVAVVVTGAAMVVVFDAGRYAVQLGTQIGRSGTTTDAELRHIGLTVTVSALTAILGTVIFLVAPGQQPSGVVVLLLLAGVLFISALVLRDDVGDVV</sequence>
<dbReference type="RefSeq" id="WP_267636276.1">
    <property type="nucleotide sequence ID" value="NZ_JAODIY010000004.1"/>
</dbReference>
<feature type="transmembrane region" description="Helical" evidence="1">
    <location>
        <begin position="160"/>
        <end position="179"/>
    </location>
</feature>
<gene>
    <name evidence="2" type="ORF">ACFQJ7_04395</name>
</gene>
<name>A0ABD5X291_9EURY</name>
<proteinExistence type="predicted"/>
<feature type="transmembrane region" description="Helical" evidence="1">
    <location>
        <begin position="70"/>
        <end position="87"/>
    </location>
</feature>
<organism evidence="2 3">
    <name type="scientific">Halovenus rubra</name>
    <dbReference type="NCBI Taxonomy" id="869890"/>
    <lineage>
        <taxon>Archaea</taxon>
        <taxon>Methanobacteriati</taxon>
        <taxon>Methanobacteriota</taxon>
        <taxon>Stenosarchaea group</taxon>
        <taxon>Halobacteria</taxon>
        <taxon>Halobacteriales</taxon>
        <taxon>Haloarculaceae</taxon>
        <taxon>Halovenus</taxon>
    </lineage>
</organism>
<dbReference type="AlphaFoldDB" id="A0ABD5X291"/>
<keyword evidence="1" id="KW-0472">Membrane</keyword>
<dbReference type="Pfam" id="PF24363">
    <property type="entry name" value="DUF7519"/>
    <property type="match status" value="1"/>
</dbReference>
<dbReference type="EMBL" id="JBHSZQ010000004">
    <property type="protein sequence ID" value="MFC7125280.1"/>
    <property type="molecule type" value="Genomic_DNA"/>
</dbReference>
<reference evidence="2 3" key="1">
    <citation type="journal article" date="2014" name="Int. J. Syst. Evol. Microbiol.">
        <title>Complete genome sequence of Corynebacterium casei LMG S-19264T (=DSM 44701T), isolated from a smear-ripened cheese.</title>
        <authorList>
            <consortium name="US DOE Joint Genome Institute (JGI-PGF)"/>
            <person name="Walter F."/>
            <person name="Albersmeier A."/>
            <person name="Kalinowski J."/>
            <person name="Ruckert C."/>
        </authorList>
    </citation>
    <scope>NUCLEOTIDE SEQUENCE [LARGE SCALE GENOMIC DNA]</scope>
    <source>
        <strain evidence="2 3">CGMCC 4.7215</strain>
    </source>
</reference>
<evidence type="ECO:0000256" key="1">
    <source>
        <dbReference type="SAM" id="Phobius"/>
    </source>
</evidence>
<keyword evidence="1" id="KW-1133">Transmembrane helix</keyword>
<dbReference type="Proteomes" id="UP001596414">
    <property type="component" value="Unassembled WGS sequence"/>
</dbReference>
<accession>A0ABD5X291</accession>
<dbReference type="InterPro" id="IPR055941">
    <property type="entry name" value="DUF7519"/>
</dbReference>
<feature type="transmembrane region" description="Helical" evidence="1">
    <location>
        <begin position="30"/>
        <end position="63"/>
    </location>
</feature>
<evidence type="ECO:0000313" key="3">
    <source>
        <dbReference type="Proteomes" id="UP001596414"/>
    </source>
</evidence>
<feature type="transmembrane region" description="Helical" evidence="1">
    <location>
        <begin position="93"/>
        <end position="113"/>
    </location>
</feature>
<evidence type="ECO:0000313" key="2">
    <source>
        <dbReference type="EMBL" id="MFC7125280.1"/>
    </source>
</evidence>
<keyword evidence="1" id="KW-0812">Transmembrane</keyword>